<feature type="domain" description="NmrA-like" evidence="1">
    <location>
        <begin position="4"/>
        <end position="87"/>
    </location>
</feature>
<dbReference type="PANTHER" id="PTHR48079:SF8">
    <property type="entry name" value="NAD(P)-BINDING DOMAIN-CONTAINING PROTEIN"/>
    <property type="match status" value="1"/>
</dbReference>
<dbReference type="EMBL" id="BLKC01000016">
    <property type="protein sequence ID" value="GFF31223.1"/>
    <property type="molecule type" value="Genomic_DNA"/>
</dbReference>
<dbReference type="GO" id="GO:0004029">
    <property type="term" value="F:aldehyde dehydrogenase (NAD+) activity"/>
    <property type="evidence" value="ECO:0007669"/>
    <property type="project" value="TreeGrafter"/>
</dbReference>
<dbReference type="SUPFAM" id="SSF51735">
    <property type="entry name" value="NAD(P)-binding Rossmann-fold domains"/>
    <property type="match status" value="1"/>
</dbReference>
<dbReference type="InterPro" id="IPR036291">
    <property type="entry name" value="NAD(P)-bd_dom_sf"/>
</dbReference>
<dbReference type="Pfam" id="PF05368">
    <property type="entry name" value="NmrA"/>
    <property type="match status" value="1"/>
</dbReference>
<gene>
    <name evidence="2" type="ORF">IFM46972_03167</name>
</gene>
<dbReference type="Proteomes" id="UP000465221">
    <property type="component" value="Unassembled WGS sequence"/>
</dbReference>
<reference evidence="2 3" key="1">
    <citation type="submission" date="2020-01" db="EMBL/GenBank/DDBJ databases">
        <title>Draft genome sequence of Aspergillus udagawae IFM 46972.</title>
        <authorList>
            <person name="Takahashi H."/>
            <person name="Yaguchi T."/>
        </authorList>
    </citation>
    <scope>NUCLEOTIDE SEQUENCE [LARGE SCALE GENOMIC DNA]</scope>
    <source>
        <strain evidence="2 3">IFM 46972</strain>
    </source>
</reference>
<evidence type="ECO:0000313" key="3">
    <source>
        <dbReference type="Proteomes" id="UP000465221"/>
    </source>
</evidence>
<dbReference type="InterPro" id="IPR008030">
    <property type="entry name" value="NmrA-like"/>
</dbReference>
<dbReference type="Gene3D" id="3.40.50.720">
    <property type="entry name" value="NAD(P)-binding Rossmann-like Domain"/>
    <property type="match status" value="2"/>
</dbReference>
<dbReference type="InterPro" id="IPR051783">
    <property type="entry name" value="NAD(P)-dependent_oxidoreduct"/>
</dbReference>
<organism evidence="2 3">
    <name type="scientific">Aspergillus udagawae</name>
    <dbReference type="NCBI Taxonomy" id="91492"/>
    <lineage>
        <taxon>Eukaryota</taxon>
        <taxon>Fungi</taxon>
        <taxon>Dikarya</taxon>
        <taxon>Ascomycota</taxon>
        <taxon>Pezizomycotina</taxon>
        <taxon>Eurotiomycetes</taxon>
        <taxon>Eurotiomycetidae</taxon>
        <taxon>Eurotiales</taxon>
        <taxon>Aspergillaceae</taxon>
        <taxon>Aspergillus</taxon>
        <taxon>Aspergillus subgen. Fumigati</taxon>
    </lineage>
</organism>
<comment type="caution">
    <text evidence="2">The sequence shown here is derived from an EMBL/GenBank/DDBJ whole genome shotgun (WGS) entry which is preliminary data.</text>
</comment>
<dbReference type="GO" id="GO:0005737">
    <property type="term" value="C:cytoplasm"/>
    <property type="evidence" value="ECO:0007669"/>
    <property type="project" value="TreeGrafter"/>
</dbReference>
<proteinExistence type="predicted"/>
<protein>
    <submittedName>
        <fullName evidence="2">Uncharacterized protein YLL056C</fullName>
    </submittedName>
</protein>
<sequence length="351" mass="38213">DYSTGASGYIGGDVLHALRSTHPEYSISALVRDTRKAAILSQAYPNVRVVSGDLDSTSLIEEEVRLADVVVHTASSSHIESVKAIARGLAERSDPGRPNSRFHLKSGMLTLQGYWLQISGASVLSIADIVNGTYGEGTDKVFGDVDDADAVRKIIRQNATRRVVDDFILKLTVPKTALVFAPIIYGQGRGIVKQRSIQIPELARVSIETGRAIKVGKGQSTWSNVHISDLSDLFVKLVEKAVQKETDEQMWNQEGLYFPGNSMLSFSGISQLLALTAHRLGLIESPLVSEIDHVAADKLSPHGGVLWGTNARQSSQRARKLLGWCPSGRSLESDIPDTVEEEAKRLGKLYI</sequence>
<accession>A0A8H3NGL1</accession>
<evidence type="ECO:0000313" key="2">
    <source>
        <dbReference type="EMBL" id="GFF31223.1"/>
    </source>
</evidence>
<dbReference type="AlphaFoldDB" id="A0A8H3NGL1"/>
<feature type="non-terminal residue" evidence="2">
    <location>
        <position position="351"/>
    </location>
</feature>
<dbReference type="PANTHER" id="PTHR48079">
    <property type="entry name" value="PROTEIN YEEZ"/>
    <property type="match status" value="1"/>
</dbReference>
<name>A0A8H3NGL1_9EURO</name>
<evidence type="ECO:0000259" key="1">
    <source>
        <dbReference type="Pfam" id="PF05368"/>
    </source>
</evidence>